<proteinExistence type="predicted"/>
<evidence type="ECO:0000313" key="3">
    <source>
        <dbReference type="Proteomes" id="UP000279600"/>
    </source>
</evidence>
<protein>
    <submittedName>
        <fullName evidence="2">Aldo/keto reductase</fullName>
    </submittedName>
</protein>
<dbReference type="PANTHER" id="PTHR43364">
    <property type="entry name" value="NADH-SPECIFIC METHYLGLYOXAL REDUCTASE-RELATED"/>
    <property type="match status" value="1"/>
</dbReference>
<evidence type="ECO:0000259" key="1">
    <source>
        <dbReference type="Pfam" id="PF00248"/>
    </source>
</evidence>
<dbReference type="OrthoDB" id="9773828at2"/>
<gene>
    <name evidence="2" type="ORF">EJ995_11415</name>
</gene>
<dbReference type="RefSeq" id="WP_126448525.1">
    <property type="nucleotide sequence ID" value="NZ_CP034549.1"/>
</dbReference>
<dbReference type="SUPFAM" id="SSF51430">
    <property type="entry name" value="NAD(P)-linked oxidoreductase"/>
    <property type="match status" value="1"/>
</dbReference>
<dbReference type="EMBL" id="CP034549">
    <property type="protein sequence ID" value="AZQ44810.1"/>
    <property type="molecule type" value="Genomic_DNA"/>
</dbReference>
<accession>A0A3S9N070</accession>
<name>A0A3S9N070_9FLAO</name>
<feature type="domain" description="NADP-dependent oxidoreductase" evidence="1">
    <location>
        <begin position="15"/>
        <end position="313"/>
    </location>
</feature>
<dbReference type="PANTHER" id="PTHR43364:SF6">
    <property type="entry name" value="OXIDOREDUCTASE-RELATED"/>
    <property type="match status" value="1"/>
</dbReference>
<dbReference type="Proteomes" id="UP000279600">
    <property type="component" value="Chromosome"/>
</dbReference>
<dbReference type="KEGG" id="noj:EJ995_11415"/>
<sequence length="315" mass="35478">MTTKPIGKTDLRIPPIAFGGNVFGWTIDKKQSFKMLDELYELGFNYIDTADVYSRWVDGNSGGESERIIGAWMKDRGLRDRMIIATKVGMDVGQGGISLASDHVHKQIDQSLKNLQTDYVDFYYSHRDDPDLTVATIMDTHADLISQGKVRHLGASSFPLDRFKESQDYAAKHDQPRYEIYQPEYSLINRNDFENGYQEYVQQEQIAVTNYWALANGFLTGKYDSIEQIEKSERSGNLKKYWNDRGRAILKALKTVSQDLAISQAGVTIAWTMVQPGITAPIVSATKSSQLKAFKEAISSNLTGEHIKLLNEVSA</sequence>
<dbReference type="InterPro" id="IPR050523">
    <property type="entry name" value="AKR_Detox_Biosynth"/>
</dbReference>
<evidence type="ECO:0000313" key="2">
    <source>
        <dbReference type="EMBL" id="AZQ44810.1"/>
    </source>
</evidence>
<dbReference type="AlphaFoldDB" id="A0A3S9N070"/>
<dbReference type="InterPro" id="IPR036812">
    <property type="entry name" value="NAD(P)_OxRdtase_dom_sf"/>
</dbReference>
<organism evidence="2 3">
    <name type="scientific">Nonlabens ponticola</name>
    <dbReference type="NCBI Taxonomy" id="2496866"/>
    <lineage>
        <taxon>Bacteria</taxon>
        <taxon>Pseudomonadati</taxon>
        <taxon>Bacteroidota</taxon>
        <taxon>Flavobacteriia</taxon>
        <taxon>Flavobacteriales</taxon>
        <taxon>Flavobacteriaceae</taxon>
        <taxon>Nonlabens</taxon>
    </lineage>
</organism>
<dbReference type="InterPro" id="IPR023210">
    <property type="entry name" value="NADP_OxRdtase_dom"/>
</dbReference>
<reference evidence="2 3" key="1">
    <citation type="submission" date="2018-12" db="EMBL/GenBank/DDBJ databases">
        <title>Complete genome of Nonlabens sp. MJ115.</title>
        <authorList>
            <person name="Choi H.S."/>
            <person name="Jung J."/>
        </authorList>
    </citation>
    <scope>NUCLEOTIDE SEQUENCE [LARGE SCALE GENOMIC DNA]</scope>
    <source>
        <strain evidence="2 3">MJ115</strain>
    </source>
</reference>
<dbReference type="Pfam" id="PF00248">
    <property type="entry name" value="Aldo_ket_red"/>
    <property type="match status" value="1"/>
</dbReference>
<keyword evidence="3" id="KW-1185">Reference proteome</keyword>
<dbReference type="Gene3D" id="3.20.20.100">
    <property type="entry name" value="NADP-dependent oxidoreductase domain"/>
    <property type="match status" value="1"/>
</dbReference>
<dbReference type="GO" id="GO:0005829">
    <property type="term" value="C:cytosol"/>
    <property type="evidence" value="ECO:0007669"/>
    <property type="project" value="TreeGrafter"/>
</dbReference>